<sequence>MFVARPGTAEAIGAAVARRSVRNRWLWMKLVAIWIPFVAFMGFLLGGFGIGVGAVTIAVTVGVRLLGRGAVARNMSAQAAMYAGPGMVMASRFGPDALDIAQFDGHTRLAYDQVRGVYPEPSGVVVLFYSGMFVGFPRELFPDWAIEILRSAADKRPWDASNLPPLPPIPRLEQPTVVMVADAGTAAAMARAISRQMLIVLVPVMAVLAVVGILQAWVTQGIPGLVTALVIATALFGIVLNGAARGKRLTREKYARLMPPGEPLAVRFGTYTVELQTATFRVRHPYNVIRSLRLRGPAALLGTTFVAAYPRELFPEHAITHMLGMNPRIRLKR</sequence>
<feature type="transmembrane region" description="Helical" evidence="1">
    <location>
        <begin position="198"/>
        <end position="218"/>
    </location>
</feature>
<reference evidence="2 3" key="1">
    <citation type="submission" date="2019-12" db="EMBL/GenBank/DDBJ databases">
        <title>Nocardia sp. nov. ET3-3 isolated from soil.</title>
        <authorList>
            <person name="Kanchanasin P."/>
            <person name="Tanasupawat S."/>
            <person name="Yuki M."/>
            <person name="Kudo T."/>
        </authorList>
    </citation>
    <scope>NUCLEOTIDE SEQUENCE [LARGE SCALE GENOMIC DNA]</scope>
    <source>
        <strain evidence="2 3">ET3-3</strain>
    </source>
</reference>
<feature type="transmembrane region" description="Helical" evidence="1">
    <location>
        <begin position="224"/>
        <end position="244"/>
    </location>
</feature>
<proteinExistence type="predicted"/>
<keyword evidence="1" id="KW-0812">Transmembrane</keyword>
<keyword evidence="1" id="KW-0472">Membrane</keyword>
<keyword evidence="1" id="KW-1133">Transmembrane helix</keyword>
<feature type="transmembrane region" description="Helical" evidence="1">
    <location>
        <begin position="50"/>
        <end position="67"/>
    </location>
</feature>
<comment type="caution">
    <text evidence="2">The sequence shown here is derived from an EMBL/GenBank/DDBJ whole genome shotgun (WGS) entry which is preliminary data.</text>
</comment>
<name>A0A7K1UZ54_9NOCA</name>
<dbReference type="AlphaFoldDB" id="A0A7K1UZ54"/>
<keyword evidence="3" id="KW-1185">Reference proteome</keyword>
<evidence type="ECO:0000313" key="2">
    <source>
        <dbReference type="EMBL" id="MVU79551.1"/>
    </source>
</evidence>
<dbReference type="Proteomes" id="UP000466794">
    <property type="component" value="Unassembled WGS sequence"/>
</dbReference>
<evidence type="ECO:0000313" key="3">
    <source>
        <dbReference type="Proteomes" id="UP000466794"/>
    </source>
</evidence>
<gene>
    <name evidence="2" type="ORF">GPX89_20170</name>
</gene>
<accession>A0A7K1UZ54</accession>
<organism evidence="2 3">
    <name type="scientific">Nocardia terrae</name>
    <dbReference type="NCBI Taxonomy" id="2675851"/>
    <lineage>
        <taxon>Bacteria</taxon>
        <taxon>Bacillati</taxon>
        <taxon>Actinomycetota</taxon>
        <taxon>Actinomycetes</taxon>
        <taxon>Mycobacteriales</taxon>
        <taxon>Nocardiaceae</taxon>
        <taxon>Nocardia</taxon>
    </lineage>
</organism>
<feature type="transmembrane region" description="Helical" evidence="1">
    <location>
        <begin position="26"/>
        <end position="44"/>
    </location>
</feature>
<protein>
    <submittedName>
        <fullName evidence="2">Uncharacterized protein</fullName>
    </submittedName>
</protein>
<evidence type="ECO:0000256" key="1">
    <source>
        <dbReference type="SAM" id="Phobius"/>
    </source>
</evidence>
<dbReference type="RefSeq" id="WP_157389258.1">
    <property type="nucleotide sequence ID" value="NZ_WRPP01000004.1"/>
</dbReference>
<dbReference type="EMBL" id="WRPP01000004">
    <property type="protein sequence ID" value="MVU79551.1"/>
    <property type="molecule type" value="Genomic_DNA"/>
</dbReference>